<feature type="transmembrane region" description="Helical" evidence="1">
    <location>
        <begin position="284"/>
        <end position="302"/>
    </location>
</feature>
<feature type="transmembrane region" description="Helical" evidence="1">
    <location>
        <begin position="308"/>
        <end position="328"/>
    </location>
</feature>
<name>A0A934Q3L4_9BURK</name>
<keyword evidence="2" id="KW-0732">Signal</keyword>
<dbReference type="Gene3D" id="3.90.226.10">
    <property type="entry name" value="2-enoyl-CoA Hydratase, Chain A, domain 1"/>
    <property type="match status" value="1"/>
</dbReference>
<proteinExistence type="predicted"/>
<dbReference type="InterPro" id="IPR052165">
    <property type="entry name" value="Membrane_assoc_protease"/>
</dbReference>
<dbReference type="InterPro" id="IPR012340">
    <property type="entry name" value="NA-bd_OB-fold"/>
</dbReference>
<dbReference type="PANTHER" id="PTHR33507">
    <property type="entry name" value="INNER MEMBRANE PROTEIN YBBJ"/>
    <property type="match status" value="1"/>
</dbReference>
<organism evidence="5 6">
    <name type="scientific">Ramlibacter algicola</name>
    <dbReference type="NCBI Taxonomy" id="2795217"/>
    <lineage>
        <taxon>Bacteria</taxon>
        <taxon>Pseudomonadati</taxon>
        <taxon>Pseudomonadota</taxon>
        <taxon>Betaproteobacteria</taxon>
        <taxon>Burkholderiales</taxon>
        <taxon>Comamonadaceae</taxon>
        <taxon>Ramlibacter</taxon>
    </lineage>
</organism>
<dbReference type="CDD" id="cd07020">
    <property type="entry name" value="Clp_protease_NfeD_1"/>
    <property type="match status" value="1"/>
</dbReference>
<comment type="caution">
    <text evidence="5">The sequence shown here is derived from an EMBL/GenBank/DDBJ whole genome shotgun (WGS) entry which is preliminary data.</text>
</comment>
<keyword evidence="1" id="KW-0812">Transmembrane</keyword>
<evidence type="ECO:0000259" key="3">
    <source>
        <dbReference type="Pfam" id="PF24961"/>
    </source>
</evidence>
<dbReference type="Gene3D" id="2.40.50.140">
    <property type="entry name" value="Nucleic acid-binding proteins"/>
    <property type="match status" value="1"/>
</dbReference>
<reference evidence="5" key="1">
    <citation type="submission" date="2020-12" db="EMBL/GenBank/DDBJ databases">
        <title>Ramlibacter sp. nov., isolated from a freshwater alga, Cryptomonas.</title>
        <authorList>
            <person name="Kim H.M."/>
            <person name="Jeon C.O."/>
        </authorList>
    </citation>
    <scope>NUCLEOTIDE SEQUENCE</scope>
    <source>
        <strain evidence="5">CrO1</strain>
    </source>
</reference>
<keyword evidence="1" id="KW-0472">Membrane</keyword>
<sequence>MGRVVCRLLCLLALWLAVPWAPAQPVPKPVVVLALDGAIGPASEDYLRRGLAMATREQAQLLVLQLDTPGGLDTAMRAMIKDILASPVPVATFVAPGGARAASAGTYILYASHVAAMTPASTLGAATPVAIGMPGAKPSNPLPATQPASRASAPVATEDALAAKRIGDAAAYMRSLGQLRGRNADWGERAVREAVSLSAPEALRSRVVDVVASDVPDLLRQLDGRKVPVADGTVELRTRDAPVQAFAQDWRNRLLATLTNPSLALMLMMIGLYGLVFEFSNPGLIAPGVIGAICLVVALFALEMLPVNHAGLALVLLGLCFLGAEAFVPTSGVLGAGGLIAFAVGCVILIDSDSPGWGVPLPLVAGLALLSAAFVVAVGGMAARARRRPVVTGLPALVGVDGELEEYAGGEGWALVQGEHWKVRGPDQLHVGDRIRVAHVRDGLLEVVPA</sequence>
<dbReference type="EMBL" id="JAEDAO010000001">
    <property type="protein sequence ID" value="MBK0393644.1"/>
    <property type="molecule type" value="Genomic_DNA"/>
</dbReference>
<dbReference type="SUPFAM" id="SSF52096">
    <property type="entry name" value="ClpP/crotonase"/>
    <property type="match status" value="1"/>
</dbReference>
<dbReference type="AlphaFoldDB" id="A0A934Q3L4"/>
<dbReference type="Pfam" id="PF24961">
    <property type="entry name" value="NfeD_membrane"/>
    <property type="match status" value="1"/>
</dbReference>
<feature type="domain" description="NfeD integral membrane" evidence="3">
    <location>
        <begin position="263"/>
        <end position="377"/>
    </location>
</feature>
<dbReference type="InterPro" id="IPR029045">
    <property type="entry name" value="ClpP/crotonase-like_dom_sf"/>
</dbReference>
<protein>
    <submittedName>
        <fullName evidence="5">Nodulation protein NfeD</fullName>
    </submittedName>
</protein>
<dbReference type="InterPro" id="IPR056738">
    <property type="entry name" value="NfeD1b_N"/>
</dbReference>
<dbReference type="InterPro" id="IPR056739">
    <property type="entry name" value="NfeD_membrane"/>
</dbReference>
<accession>A0A934Q3L4</accession>
<feature type="transmembrane region" description="Helical" evidence="1">
    <location>
        <begin position="333"/>
        <end position="350"/>
    </location>
</feature>
<evidence type="ECO:0000259" key="4">
    <source>
        <dbReference type="Pfam" id="PF25145"/>
    </source>
</evidence>
<evidence type="ECO:0000313" key="6">
    <source>
        <dbReference type="Proteomes" id="UP000617041"/>
    </source>
</evidence>
<evidence type="ECO:0000313" key="5">
    <source>
        <dbReference type="EMBL" id="MBK0393644.1"/>
    </source>
</evidence>
<dbReference type="FunFam" id="3.90.226.10:FF:000089">
    <property type="entry name" value="Membrane-bound serine protease"/>
    <property type="match status" value="1"/>
</dbReference>
<keyword evidence="6" id="KW-1185">Reference proteome</keyword>
<dbReference type="PANTHER" id="PTHR33507:SF4">
    <property type="entry name" value="NODULATION COMPETITIVENESS PROTEIN NFED"/>
    <property type="match status" value="1"/>
</dbReference>
<dbReference type="RefSeq" id="WP_200788602.1">
    <property type="nucleotide sequence ID" value="NZ_JAEDAO010000001.1"/>
</dbReference>
<feature type="domain" description="NfeD1b N-terminal" evidence="4">
    <location>
        <begin position="32"/>
        <end position="129"/>
    </location>
</feature>
<feature type="signal peptide" evidence="2">
    <location>
        <begin position="1"/>
        <end position="23"/>
    </location>
</feature>
<dbReference type="Pfam" id="PF25145">
    <property type="entry name" value="NfeD1b_N"/>
    <property type="match status" value="1"/>
</dbReference>
<evidence type="ECO:0000256" key="2">
    <source>
        <dbReference type="SAM" id="SignalP"/>
    </source>
</evidence>
<feature type="transmembrane region" description="Helical" evidence="1">
    <location>
        <begin position="362"/>
        <end position="383"/>
    </location>
</feature>
<dbReference type="SUPFAM" id="SSF141322">
    <property type="entry name" value="NfeD domain-like"/>
    <property type="match status" value="1"/>
</dbReference>
<feature type="transmembrane region" description="Helical" evidence="1">
    <location>
        <begin position="254"/>
        <end position="277"/>
    </location>
</feature>
<dbReference type="Proteomes" id="UP000617041">
    <property type="component" value="Unassembled WGS sequence"/>
</dbReference>
<feature type="chain" id="PRO_5036726065" evidence="2">
    <location>
        <begin position="24"/>
        <end position="450"/>
    </location>
</feature>
<evidence type="ECO:0000256" key="1">
    <source>
        <dbReference type="SAM" id="Phobius"/>
    </source>
</evidence>
<keyword evidence="1" id="KW-1133">Transmembrane helix</keyword>
<gene>
    <name evidence="5" type="ORF">I8E28_13685</name>
</gene>